<evidence type="ECO:0000259" key="1">
    <source>
        <dbReference type="PROSITE" id="PS50181"/>
    </source>
</evidence>
<name>A0A813ZK74_ADIRI</name>
<dbReference type="PROSITE" id="PS50181">
    <property type="entry name" value="FBOX"/>
    <property type="match status" value="1"/>
</dbReference>
<dbReference type="Proteomes" id="UP000663828">
    <property type="component" value="Unassembled WGS sequence"/>
</dbReference>
<sequence>MLELLPDELLLLIFCYLHKFDVIYTFTNLNSRFQQIIASFLFNVNFTQQYKPSYKKFQWFCDNVVPLHENSIHSLKLEESHQLLALRTYISDKHETNPSQPVLHQLNHLKSLVLEMEGGYDIHHENELNNFLLEALKISSLTELSVSLDLQNTDLVGTHTNRIAKIFESMALSTSNKITNLTLIYPRGLLRLDSTYQICSIKQLSVKIYFAKMLIELFNATPNLQELNLSIVMFDDTEPLKSIKLPEKLEKLHIEGGTYDYRTYSHEQPTFEMIKGLLDVFKYQLRSLALIVNNADENFANYNKFQSLICNFTCLCRFEYHIRTNCRPNSLFPNIEQLPDLSFSIFTIPRLRQFDKTSLRITYVAEFNSDLSIQELYNCQLLSIYSENCDSSVLGALKKGSNAKLVNLKKLSLTSTNKTLSIGFGRLLLKIIGFSPGLTDLLVGSGTTNVSNLIKQLQKIIPQKEGKQFLCFEMFVDMKSKKWDFSLELSKMLPNLKTIGISGEQRSIDNCFSSLIEFVEDLQTHFKELVRLTIKTYAGNHRSFQRYENDLKILSKQTKNPIYYSSKDQGMANYFFDIWL</sequence>
<dbReference type="EMBL" id="CAJNOR010000394">
    <property type="protein sequence ID" value="CAF0901487.1"/>
    <property type="molecule type" value="Genomic_DNA"/>
</dbReference>
<keyword evidence="3" id="KW-1185">Reference proteome</keyword>
<evidence type="ECO:0000313" key="3">
    <source>
        <dbReference type="Proteomes" id="UP000663828"/>
    </source>
</evidence>
<protein>
    <recommendedName>
        <fullName evidence="1">F-box domain-containing protein</fullName>
    </recommendedName>
</protein>
<evidence type="ECO:0000313" key="2">
    <source>
        <dbReference type="EMBL" id="CAF0901487.1"/>
    </source>
</evidence>
<reference evidence="2" key="1">
    <citation type="submission" date="2021-02" db="EMBL/GenBank/DDBJ databases">
        <authorList>
            <person name="Nowell W R."/>
        </authorList>
    </citation>
    <scope>NUCLEOTIDE SEQUENCE</scope>
</reference>
<organism evidence="2 3">
    <name type="scientific">Adineta ricciae</name>
    <name type="common">Rotifer</name>
    <dbReference type="NCBI Taxonomy" id="249248"/>
    <lineage>
        <taxon>Eukaryota</taxon>
        <taxon>Metazoa</taxon>
        <taxon>Spiralia</taxon>
        <taxon>Gnathifera</taxon>
        <taxon>Rotifera</taxon>
        <taxon>Eurotatoria</taxon>
        <taxon>Bdelloidea</taxon>
        <taxon>Adinetida</taxon>
        <taxon>Adinetidae</taxon>
        <taxon>Adineta</taxon>
    </lineage>
</organism>
<gene>
    <name evidence="2" type="ORF">XAT740_LOCUS8047</name>
</gene>
<feature type="domain" description="F-box" evidence="1">
    <location>
        <begin position="1"/>
        <end position="49"/>
    </location>
</feature>
<dbReference type="AlphaFoldDB" id="A0A813ZK74"/>
<dbReference type="InterPro" id="IPR001810">
    <property type="entry name" value="F-box_dom"/>
</dbReference>
<comment type="caution">
    <text evidence="2">The sequence shown here is derived from an EMBL/GenBank/DDBJ whole genome shotgun (WGS) entry which is preliminary data.</text>
</comment>
<accession>A0A813ZK74</accession>
<proteinExistence type="predicted"/>